<dbReference type="KEGG" id="mcha:111024965"/>
<dbReference type="GO" id="GO:0003676">
    <property type="term" value="F:nucleic acid binding"/>
    <property type="evidence" value="ECO:0007669"/>
    <property type="project" value="InterPro"/>
</dbReference>
<evidence type="ECO:0000313" key="3">
    <source>
        <dbReference type="Proteomes" id="UP000504603"/>
    </source>
</evidence>
<dbReference type="OrthoDB" id="101614at2759"/>
<dbReference type="InterPro" id="IPR036397">
    <property type="entry name" value="RNaseH_sf"/>
</dbReference>
<dbReference type="Gene3D" id="3.30.420.10">
    <property type="entry name" value="Ribonuclease H-like superfamily/Ribonuclease H"/>
    <property type="match status" value="2"/>
</dbReference>
<evidence type="ECO:0000313" key="4">
    <source>
        <dbReference type="RefSeq" id="XP_022158485.1"/>
    </source>
</evidence>
<evidence type="ECO:0000259" key="2">
    <source>
        <dbReference type="Pfam" id="PF17921"/>
    </source>
</evidence>
<organism evidence="3 4">
    <name type="scientific">Momordica charantia</name>
    <name type="common">Bitter gourd</name>
    <name type="synonym">Balsam pear</name>
    <dbReference type="NCBI Taxonomy" id="3673"/>
    <lineage>
        <taxon>Eukaryota</taxon>
        <taxon>Viridiplantae</taxon>
        <taxon>Streptophyta</taxon>
        <taxon>Embryophyta</taxon>
        <taxon>Tracheophyta</taxon>
        <taxon>Spermatophyta</taxon>
        <taxon>Magnoliopsida</taxon>
        <taxon>eudicotyledons</taxon>
        <taxon>Gunneridae</taxon>
        <taxon>Pentapetalae</taxon>
        <taxon>rosids</taxon>
        <taxon>fabids</taxon>
        <taxon>Cucurbitales</taxon>
        <taxon>Cucurbitaceae</taxon>
        <taxon>Momordiceae</taxon>
        <taxon>Momordica</taxon>
    </lineage>
</organism>
<keyword evidence="3" id="KW-1185">Reference proteome</keyword>
<feature type="domain" description="Integrase zinc-binding" evidence="2">
    <location>
        <begin position="162"/>
        <end position="213"/>
    </location>
</feature>
<feature type="domain" description="RNase H type-1" evidence="1">
    <location>
        <begin position="5"/>
        <end position="71"/>
    </location>
</feature>
<dbReference type="GO" id="GO:0004523">
    <property type="term" value="F:RNA-DNA hybrid ribonuclease activity"/>
    <property type="evidence" value="ECO:0007669"/>
    <property type="project" value="InterPro"/>
</dbReference>
<dbReference type="GeneID" id="111024965"/>
<dbReference type="PANTHER" id="PTHR48475">
    <property type="entry name" value="RIBONUCLEASE H"/>
    <property type="match status" value="1"/>
</dbReference>
<protein>
    <submittedName>
        <fullName evidence="4">Uncharacterized protein LOC111024965</fullName>
    </submittedName>
</protein>
<dbReference type="SUPFAM" id="SSF53098">
    <property type="entry name" value="Ribonuclease H-like"/>
    <property type="match status" value="2"/>
</dbReference>
<dbReference type="InterPro" id="IPR041588">
    <property type="entry name" value="Integrase_H2C2"/>
</dbReference>
<dbReference type="Proteomes" id="UP000504603">
    <property type="component" value="Unplaced"/>
</dbReference>
<gene>
    <name evidence="4" type="primary">LOC111024965</name>
</gene>
<reference evidence="4" key="1">
    <citation type="submission" date="2025-08" db="UniProtKB">
        <authorList>
            <consortium name="RefSeq"/>
        </authorList>
    </citation>
    <scope>IDENTIFICATION</scope>
    <source>
        <strain evidence="4">OHB3-1</strain>
    </source>
</reference>
<evidence type="ECO:0000259" key="1">
    <source>
        <dbReference type="Pfam" id="PF13456"/>
    </source>
</evidence>
<dbReference type="PANTHER" id="PTHR48475:SF2">
    <property type="entry name" value="RIBONUCLEASE H"/>
    <property type="match status" value="1"/>
</dbReference>
<sequence length="385" mass="44144">MVKGLGANYLQILSDSELIVNQITEEYQTKEPQMEKYLGKVRSHLSHFQAYEISQIPRFENSNADALAKLASTYETDLARSVSMEILDTPSILEPVMIEVNSQLPLWMDPIKEFLAGNVLVDAKEAKKMSWRIARYLLRDRTMYWCGFSLPLLQCISKENGNYVLREVHEKVCGNHLGVRSLSAKIIRQGYYWPTIDQNAKEFVKACDNCQRFANIIHQPSELLTRISAPWPFAKWGVDLIRPFPLGKGQTKYVVIAGSRPRRSQTSRRQLGISHFGSSLAHPKANGHVEAINKIIKRGLKLRFDVRKGRWAEELPEVLWSYQTTPRESTSETPFAMAFSSEAVVLVEISMPTEIVDYYEQLRNEEEPILNLDLLDEKGKRFSYV</sequence>
<dbReference type="Pfam" id="PF13456">
    <property type="entry name" value="RVT_3"/>
    <property type="match status" value="1"/>
</dbReference>
<proteinExistence type="predicted"/>
<dbReference type="RefSeq" id="XP_022158485.1">
    <property type="nucleotide sequence ID" value="XM_022302793.1"/>
</dbReference>
<accession>A0A6J1DVZ5</accession>
<dbReference type="Pfam" id="PF17921">
    <property type="entry name" value="Integrase_H2C2"/>
    <property type="match status" value="1"/>
</dbReference>
<dbReference type="InterPro" id="IPR012337">
    <property type="entry name" value="RNaseH-like_sf"/>
</dbReference>
<dbReference type="AlphaFoldDB" id="A0A6J1DVZ5"/>
<dbReference type="InterPro" id="IPR002156">
    <property type="entry name" value="RNaseH_domain"/>
</dbReference>
<dbReference type="Gene3D" id="1.10.340.70">
    <property type="match status" value="1"/>
</dbReference>
<name>A0A6J1DVZ5_MOMCH</name>